<organism evidence="2">
    <name type="scientific">Serpula lacrymans var. lacrymans (strain S7.3)</name>
    <name type="common">Dry rot fungus</name>
    <dbReference type="NCBI Taxonomy" id="936435"/>
    <lineage>
        <taxon>Eukaryota</taxon>
        <taxon>Fungi</taxon>
        <taxon>Dikarya</taxon>
        <taxon>Basidiomycota</taxon>
        <taxon>Agaricomycotina</taxon>
        <taxon>Agaricomycetes</taxon>
        <taxon>Agaricomycetidae</taxon>
        <taxon>Boletales</taxon>
        <taxon>Coniophorineae</taxon>
        <taxon>Serpulaceae</taxon>
        <taxon>Serpula</taxon>
    </lineage>
</organism>
<evidence type="ECO:0000313" key="2">
    <source>
        <dbReference type="Proteomes" id="UP000008063"/>
    </source>
</evidence>
<dbReference type="HOGENOM" id="CLU_105149_0_0_1"/>
<name>F8Q3U3_SERL3</name>
<dbReference type="AlphaFoldDB" id="F8Q3U3"/>
<evidence type="ECO:0000313" key="1">
    <source>
        <dbReference type="EMBL" id="EGN96799.1"/>
    </source>
</evidence>
<reference evidence="2" key="1">
    <citation type="journal article" date="2011" name="Science">
        <title>The plant cell wall-decomposing machinery underlies the functional diversity of forest fungi.</title>
        <authorList>
            <person name="Eastwood D.C."/>
            <person name="Floudas D."/>
            <person name="Binder M."/>
            <person name="Majcherczyk A."/>
            <person name="Schneider P."/>
            <person name="Aerts A."/>
            <person name="Asiegbu F.O."/>
            <person name="Baker S.E."/>
            <person name="Barry K."/>
            <person name="Bendiksby M."/>
            <person name="Blumentritt M."/>
            <person name="Coutinho P.M."/>
            <person name="Cullen D."/>
            <person name="de Vries R.P."/>
            <person name="Gathman A."/>
            <person name="Goodell B."/>
            <person name="Henrissat B."/>
            <person name="Ihrmark K."/>
            <person name="Kauserud H."/>
            <person name="Kohler A."/>
            <person name="LaButti K."/>
            <person name="Lapidus A."/>
            <person name="Lavin J.L."/>
            <person name="Lee Y.-H."/>
            <person name="Lindquist E."/>
            <person name="Lilly W."/>
            <person name="Lucas S."/>
            <person name="Morin E."/>
            <person name="Murat C."/>
            <person name="Oguiza J.A."/>
            <person name="Park J."/>
            <person name="Pisabarro A.G."/>
            <person name="Riley R."/>
            <person name="Rosling A."/>
            <person name="Salamov A."/>
            <person name="Schmidt O."/>
            <person name="Schmutz J."/>
            <person name="Skrede I."/>
            <person name="Stenlid J."/>
            <person name="Wiebenga A."/>
            <person name="Xie X."/>
            <person name="Kuees U."/>
            <person name="Hibbett D.S."/>
            <person name="Hoffmeister D."/>
            <person name="Hoegberg N."/>
            <person name="Martin F."/>
            <person name="Grigoriev I.V."/>
            <person name="Watkinson S.C."/>
        </authorList>
    </citation>
    <scope>NUCLEOTIDE SEQUENCE [LARGE SCALE GENOMIC DNA]</scope>
    <source>
        <strain evidence="2">strain S7.3</strain>
    </source>
</reference>
<keyword evidence="2" id="KW-1185">Reference proteome</keyword>
<dbReference type="InParanoid" id="F8Q3U3"/>
<sequence length="253" mass="28353">MCFPRVLLCTIPPVSIGDFQVYNFKNLWGSSLMAGLEITLSDYFLHCPALLADTESQLDNLCFVSIGPDRYLLCWRFPGSIQPPAYFKMAFAVDCKISSRQCYLTTQGDNSITVASCWLEPMEDQCGLRAWQCLLHCLHEVSLSLGEGTCTSELISRPIAIGPDETELIQVSSRLYDDNGHSLANEFPIFNLCGDQRPPETFDDIPIGLPVKVYFTLLHGPGIHGNRLIRGHFLSIREARYSRLRTLLQNAVS</sequence>
<dbReference type="Proteomes" id="UP000008063">
    <property type="component" value="Unassembled WGS sequence"/>
</dbReference>
<gene>
    <name evidence="1" type="ORF">SERLA73DRAFT_184961</name>
</gene>
<accession>F8Q3U3</accession>
<dbReference type="EMBL" id="GL945483">
    <property type="protein sequence ID" value="EGN96799.1"/>
    <property type="molecule type" value="Genomic_DNA"/>
</dbReference>
<protein>
    <submittedName>
        <fullName evidence="1">Uncharacterized protein</fullName>
    </submittedName>
</protein>
<proteinExistence type="predicted"/>